<reference evidence="1 2" key="1">
    <citation type="submission" date="2013-02" db="EMBL/GenBank/DDBJ databases">
        <title>Whole genome shotgun sequence of Gordonia malaquae NBRC 108250.</title>
        <authorList>
            <person name="Yoshida I."/>
            <person name="Hosoyama A."/>
            <person name="Tsuchikane K."/>
            <person name="Ando Y."/>
            <person name="Baba S."/>
            <person name="Ohji S."/>
            <person name="Hamada M."/>
            <person name="Tamura T."/>
            <person name="Yamazoe A."/>
            <person name="Yamazaki S."/>
            <person name="Fujita N."/>
        </authorList>
    </citation>
    <scope>NUCLEOTIDE SEQUENCE [LARGE SCALE GENOMIC DNA]</scope>
    <source>
        <strain evidence="1 2">NBRC 108250</strain>
    </source>
</reference>
<dbReference type="AlphaFoldDB" id="M3VC08"/>
<comment type="caution">
    <text evidence="1">The sequence shown here is derived from an EMBL/GenBank/DDBJ whole genome shotgun (WGS) entry which is preliminary data.</text>
</comment>
<protein>
    <submittedName>
        <fullName evidence="1">Uncharacterized protein</fullName>
    </submittedName>
</protein>
<gene>
    <name evidence="1" type="ORF">GM1_030_00150</name>
</gene>
<keyword evidence="2" id="KW-1185">Reference proteome</keyword>
<evidence type="ECO:0000313" key="2">
    <source>
        <dbReference type="Proteomes" id="UP000035009"/>
    </source>
</evidence>
<name>M3VC08_GORML</name>
<dbReference type="EMBL" id="BAOP01000030">
    <property type="protein sequence ID" value="GAC81188.1"/>
    <property type="molecule type" value="Genomic_DNA"/>
</dbReference>
<organism evidence="1 2">
    <name type="scientific">Gordonia malaquae NBRC 108250</name>
    <dbReference type="NCBI Taxonomy" id="1223542"/>
    <lineage>
        <taxon>Bacteria</taxon>
        <taxon>Bacillati</taxon>
        <taxon>Actinomycetota</taxon>
        <taxon>Actinomycetes</taxon>
        <taxon>Mycobacteriales</taxon>
        <taxon>Gordoniaceae</taxon>
        <taxon>Gordonia</taxon>
    </lineage>
</organism>
<dbReference type="Proteomes" id="UP000035009">
    <property type="component" value="Unassembled WGS sequence"/>
</dbReference>
<sequence length="98" mass="9992">MNSVHDIVSAFDGAGTVDAGALDGGVLDSTWVDVVTDVDVVVELSSAAFTGVRSDFEHPARAATATPTPQSATATRGFVMVGSLLRKPDGVVDGRSSE</sequence>
<proteinExistence type="predicted"/>
<accession>M3VC08</accession>
<evidence type="ECO:0000313" key="1">
    <source>
        <dbReference type="EMBL" id="GAC81188.1"/>
    </source>
</evidence>